<dbReference type="GO" id="GO:0015225">
    <property type="term" value="F:biotin transmembrane transporter activity"/>
    <property type="evidence" value="ECO:0007669"/>
    <property type="project" value="UniProtKB-UniRule"/>
</dbReference>
<keyword evidence="2" id="KW-1003">Cell membrane</keyword>
<dbReference type="GO" id="GO:0005886">
    <property type="term" value="C:plasma membrane"/>
    <property type="evidence" value="ECO:0007669"/>
    <property type="project" value="UniProtKB-SubCell"/>
</dbReference>
<organism evidence="4 5">
    <name type="scientific">Koribacter versatilis (strain Ellin345)</name>
    <dbReference type="NCBI Taxonomy" id="204669"/>
    <lineage>
        <taxon>Bacteria</taxon>
        <taxon>Pseudomonadati</taxon>
        <taxon>Acidobacteriota</taxon>
        <taxon>Terriglobia</taxon>
        <taxon>Terriglobales</taxon>
        <taxon>Candidatus Korobacteraceae</taxon>
        <taxon>Candidatus Korobacter</taxon>
    </lineage>
</organism>
<dbReference type="HOGENOM" id="CLU_077931_1_1_0"/>
<dbReference type="PANTHER" id="PTHR34295:SF1">
    <property type="entry name" value="BIOTIN TRANSPORTER BIOY"/>
    <property type="match status" value="1"/>
</dbReference>
<evidence type="ECO:0000256" key="3">
    <source>
        <dbReference type="SAM" id="Phobius"/>
    </source>
</evidence>
<evidence type="ECO:0000256" key="1">
    <source>
        <dbReference type="ARBA" id="ARBA00010692"/>
    </source>
</evidence>
<evidence type="ECO:0000313" key="4">
    <source>
        <dbReference type="EMBL" id="ABF42445.1"/>
    </source>
</evidence>
<feature type="transmembrane region" description="Helical" evidence="3">
    <location>
        <begin position="123"/>
        <end position="143"/>
    </location>
</feature>
<dbReference type="InterPro" id="IPR003784">
    <property type="entry name" value="BioY"/>
</dbReference>
<comment type="subcellular location">
    <subcellularLocation>
        <location evidence="2">Cell membrane</location>
        <topology evidence="2">Multi-pass membrane protein</topology>
    </subcellularLocation>
</comment>
<dbReference type="KEGG" id="aba:Acid345_3444"/>
<feature type="transmembrane region" description="Helical" evidence="3">
    <location>
        <begin position="155"/>
        <end position="175"/>
    </location>
</feature>
<name>Q1IL05_KORVE</name>
<comment type="similarity">
    <text evidence="1 2">Belongs to the BioY family.</text>
</comment>
<dbReference type="Pfam" id="PF02632">
    <property type="entry name" value="BioY"/>
    <property type="match status" value="1"/>
</dbReference>
<dbReference type="eggNOG" id="COG1268">
    <property type="taxonomic scope" value="Bacteria"/>
</dbReference>
<feature type="transmembrane region" description="Helical" evidence="3">
    <location>
        <begin position="90"/>
        <end position="111"/>
    </location>
</feature>
<evidence type="ECO:0000256" key="2">
    <source>
        <dbReference type="PIRNR" id="PIRNR016661"/>
    </source>
</evidence>
<dbReference type="EnsemblBacteria" id="ABF42445">
    <property type="protein sequence ID" value="ABF42445"/>
    <property type="gene ID" value="Acid345_3444"/>
</dbReference>
<gene>
    <name evidence="4" type="ordered locus">Acid345_3444</name>
</gene>
<feature type="transmembrane region" description="Helical" evidence="3">
    <location>
        <begin position="67"/>
        <end position="84"/>
    </location>
</feature>
<dbReference type="EMBL" id="CP000360">
    <property type="protein sequence ID" value="ABF42445.1"/>
    <property type="molecule type" value="Genomic_DNA"/>
</dbReference>
<dbReference type="OrthoDB" id="9803495at2"/>
<keyword evidence="3" id="KW-0812">Transmembrane</keyword>
<sequence length="181" mass="19036">MNSIRTASIDRTHSITRDIALVVGASLVISICARLSIPNPFSPVPFTLANFALLAVGLLLGSKRGGAAGLLYLAYGAMGVPVFAAGSGGLLGVTAGYLWAFPLVAFVAGLISERGEPSFARNLIAAIAGDLVLFVGGISWLYAFTHSWQKALMLGGYWFVFGEVIKIMASAGLATRFRRIQ</sequence>
<evidence type="ECO:0000313" key="5">
    <source>
        <dbReference type="Proteomes" id="UP000002432"/>
    </source>
</evidence>
<dbReference type="Gene3D" id="1.10.1760.20">
    <property type="match status" value="1"/>
</dbReference>
<keyword evidence="3" id="KW-1133">Transmembrane helix</keyword>
<dbReference type="Proteomes" id="UP000002432">
    <property type="component" value="Chromosome"/>
</dbReference>
<keyword evidence="2" id="KW-0813">Transport</keyword>
<keyword evidence="5" id="KW-1185">Reference proteome</keyword>
<dbReference type="RefSeq" id="WP_011524244.1">
    <property type="nucleotide sequence ID" value="NC_008009.1"/>
</dbReference>
<proteinExistence type="inferred from homology"/>
<dbReference type="STRING" id="204669.Acid345_3444"/>
<accession>Q1IL05</accession>
<protein>
    <recommendedName>
        <fullName evidence="2">Biotin transporter</fullName>
    </recommendedName>
</protein>
<feature type="transmembrane region" description="Helical" evidence="3">
    <location>
        <begin position="43"/>
        <end position="60"/>
    </location>
</feature>
<keyword evidence="2 3" id="KW-0472">Membrane</keyword>
<reference evidence="4 5" key="1">
    <citation type="journal article" date="2009" name="Appl. Environ. Microbiol.">
        <title>Three genomes from the phylum Acidobacteria provide insight into the lifestyles of these microorganisms in soils.</title>
        <authorList>
            <person name="Ward N.L."/>
            <person name="Challacombe J.F."/>
            <person name="Janssen P.H."/>
            <person name="Henrissat B."/>
            <person name="Coutinho P.M."/>
            <person name="Wu M."/>
            <person name="Xie G."/>
            <person name="Haft D.H."/>
            <person name="Sait M."/>
            <person name="Badger J."/>
            <person name="Barabote R.D."/>
            <person name="Bradley B."/>
            <person name="Brettin T.S."/>
            <person name="Brinkac L.M."/>
            <person name="Bruce D."/>
            <person name="Creasy T."/>
            <person name="Daugherty S.C."/>
            <person name="Davidsen T.M."/>
            <person name="DeBoy R.T."/>
            <person name="Detter J.C."/>
            <person name="Dodson R.J."/>
            <person name="Durkin A.S."/>
            <person name="Ganapathy A."/>
            <person name="Gwinn-Giglio M."/>
            <person name="Han C.S."/>
            <person name="Khouri H."/>
            <person name="Kiss H."/>
            <person name="Kothari S.P."/>
            <person name="Madupu R."/>
            <person name="Nelson K.E."/>
            <person name="Nelson W.C."/>
            <person name="Paulsen I."/>
            <person name="Penn K."/>
            <person name="Ren Q."/>
            <person name="Rosovitz M.J."/>
            <person name="Selengut J.D."/>
            <person name="Shrivastava S."/>
            <person name="Sullivan S.A."/>
            <person name="Tapia R."/>
            <person name="Thompson L.S."/>
            <person name="Watkins K.L."/>
            <person name="Yang Q."/>
            <person name="Yu C."/>
            <person name="Zafar N."/>
            <person name="Zhou L."/>
            <person name="Kuske C.R."/>
        </authorList>
    </citation>
    <scope>NUCLEOTIDE SEQUENCE [LARGE SCALE GENOMIC DNA]</scope>
    <source>
        <strain evidence="4 5">Ellin345</strain>
    </source>
</reference>
<dbReference type="AlphaFoldDB" id="Q1IL05"/>
<feature type="transmembrane region" description="Helical" evidence="3">
    <location>
        <begin position="20"/>
        <end position="37"/>
    </location>
</feature>
<dbReference type="PIRSF" id="PIRSF016661">
    <property type="entry name" value="BioY"/>
    <property type="match status" value="1"/>
</dbReference>
<dbReference type="PANTHER" id="PTHR34295">
    <property type="entry name" value="BIOTIN TRANSPORTER BIOY"/>
    <property type="match status" value="1"/>
</dbReference>